<evidence type="ECO:0000313" key="4">
    <source>
        <dbReference type="WBParaSite" id="L893_g31887.t1"/>
    </source>
</evidence>
<reference evidence="4" key="1">
    <citation type="submission" date="2016-11" db="UniProtKB">
        <authorList>
            <consortium name="WormBaseParasite"/>
        </authorList>
    </citation>
    <scope>IDENTIFICATION</scope>
</reference>
<sequence>MESGFSSSQVEEKMAEMVSNAPDSDEKEHVLHFQLRHRIHRPEVDLARDYILEHYIEEEPQWLTDKQKNELLTMETQGAQPMELEEKVFEFFEEAEGEAKDEGAKQLQYKCNTAVMNLIGEDNIKELAGMMESGFSSSQVEEKMAEMVSNAPDSDEKEHVLHFQESCKAAFELPQYSFRQVNDHKHTLEHYLEH</sequence>
<feature type="region of interest" description="Disordered" evidence="1">
    <location>
        <begin position="1"/>
        <end position="26"/>
    </location>
</feature>
<evidence type="ECO:0000256" key="1">
    <source>
        <dbReference type="SAM" id="MobiDB-lite"/>
    </source>
</evidence>
<keyword evidence="3" id="KW-1185">Reference proteome</keyword>
<dbReference type="Proteomes" id="UP000095287">
    <property type="component" value="Unplaced"/>
</dbReference>
<organism evidence="3 4">
    <name type="scientific">Steinernema glaseri</name>
    <dbReference type="NCBI Taxonomy" id="37863"/>
    <lineage>
        <taxon>Eukaryota</taxon>
        <taxon>Metazoa</taxon>
        <taxon>Ecdysozoa</taxon>
        <taxon>Nematoda</taxon>
        <taxon>Chromadorea</taxon>
        <taxon>Rhabditida</taxon>
        <taxon>Tylenchina</taxon>
        <taxon>Panagrolaimomorpha</taxon>
        <taxon>Strongyloidoidea</taxon>
        <taxon>Steinernematidae</taxon>
        <taxon>Steinernema</taxon>
    </lineage>
</organism>
<evidence type="ECO:0000313" key="3">
    <source>
        <dbReference type="Proteomes" id="UP000095287"/>
    </source>
</evidence>
<proteinExistence type="predicted"/>
<feature type="domain" description="Polyprotein allergen nematode" evidence="2">
    <location>
        <begin position="54"/>
        <end position="169"/>
    </location>
</feature>
<name>A0A1I8A2D5_9BILA</name>
<accession>A0A1I8A2D5</accession>
<dbReference type="InterPro" id="IPR038289">
    <property type="entry name" value="DVA-1_sf"/>
</dbReference>
<evidence type="ECO:0000259" key="2">
    <source>
        <dbReference type="Pfam" id="PF16469"/>
    </source>
</evidence>
<dbReference type="AlphaFoldDB" id="A0A1I8A2D5"/>
<dbReference type="WBParaSite" id="L893_g31887.t1">
    <property type="protein sequence ID" value="L893_g31887.t1"/>
    <property type="gene ID" value="L893_g31887"/>
</dbReference>
<dbReference type="Pfam" id="PF16469">
    <property type="entry name" value="NPA"/>
    <property type="match status" value="1"/>
</dbReference>
<protein>
    <submittedName>
        <fullName evidence="4">NPA domain-containing protein</fullName>
    </submittedName>
</protein>
<dbReference type="Gene3D" id="1.10.533.30">
    <property type="entry name" value="Nematode polyprotein allergen ABA-1"/>
    <property type="match status" value="1"/>
</dbReference>
<dbReference type="InterPro" id="IPR032487">
    <property type="entry name" value="ABA-1_nematode"/>
</dbReference>